<dbReference type="AlphaFoldDB" id="A0A919ND97"/>
<reference evidence="3" key="1">
    <citation type="submission" date="2021-01" db="EMBL/GenBank/DDBJ databases">
        <title>Whole genome shotgun sequence of Actinoplanes siamensis NBRC 109076.</title>
        <authorList>
            <person name="Komaki H."/>
            <person name="Tamura T."/>
        </authorList>
    </citation>
    <scope>NUCLEOTIDE SEQUENCE</scope>
    <source>
        <strain evidence="3">NBRC 109076</strain>
    </source>
</reference>
<protein>
    <submittedName>
        <fullName evidence="3">Uncharacterized protein</fullName>
    </submittedName>
</protein>
<keyword evidence="4" id="KW-1185">Reference proteome</keyword>
<evidence type="ECO:0000256" key="2">
    <source>
        <dbReference type="SAM" id="MobiDB-lite"/>
    </source>
</evidence>
<dbReference type="EMBL" id="BOMW01000066">
    <property type="protein sequence ID" value="GIF08702.1"/>
    <property type="molecule type" value="Genomic_DNA"/>
</dbReference>
<organism evidence="3 4">
    <name type="scientific">Actinoplanes siamensis</name>
    <dbReference type="NCBI Taxonomy" id="1223317"/>
    <lineage>
        <taxon>Bacteria</taxon>
        <taxon>Bacillati</taxon>
        <taxon>Actinomycetota</taxon>
        <taxon>Actinomycetes</taxon>
        <taxon>Micromonosporales</taxon>
        <taxon>Micromonosporaceae</taxon>
        <taxon>Actinoplanes</taxon>
    </lineage>
</organism>
<sequence>MSAIDEAPDCVCGDPRVEHKRGTGGCKDPDCGCAKYDPGDRAAPSEPRPTPHLDRVKKERDEALAAEARVKAYWTNAAQECDAARRELDKVRGELTAARRQVNEAVEAEGIALERVAALRRERDEARAELESVRVQLDQAEARCRDIQDEELPAAIDEATAQLRAELADRADKLLLEQAKTAKLRRRLARINAAERLYDEHVRHLCRVCGSRYRELHNHPCGPLVPVRVRITFIKE</sequence>
<keyword evidence="1" id="KW-0175">Coiled coil</keyword>
<evidence type="ECO:0000256" key="1">
    <source>
        <dbReference type="SAM" id="Coils"/>
    </source>
</evidence>
<accession>A0A919ND97</accession>
<proteinExistence type="predicted"/>
<name>A0A919ND97_9ACTN</name>
<comment type="caution">
    <text evidence="3">The sequence shown here is derived from an EMBL/GenBank/DDBJ whole genome shotgun (WGS) entry which is preliminary data.</text>
</comment>
<gene>
    <name evidence="3" type="ORF">Asi03nite_62400</name>
</gene>
<feature type="region of interest" description="Disordered" evidence="2">
    <location>
        <begin position="1"/>
        <end position="57"/>
    </location>
</feature>
<dbReference type="Proteomes" id="UP000629619">
    <property type="component" value="Unassembled WGS sequence"/>
</dbReference>
<evidence type="ECO:0000313" key="4">
    <source>
        <dbReference type="Proteomes" id="UP000629619"/>
    </source>
</evidence>
<dbReference type="RefSeq" id="WP_203684051.1">
    <property type="nucleotide sequence ID" value="NZ_BOMW01000066.1"/>
</dbReference>
<feature type="coiled-coil region" evidence="1">
    <location>
        <begin position="81"/>
        <end position="150"/>
    </location>
</feature>
<evidence type="ECO:0000313" key="3">
    <source>
        <dbReference type="EMBL" id="GIF08702.1"/>
    </source>
</evidence>